<proteinExistence type="predicted"/>
<dbReference type="EMBL" id="JAPUUL010004385">
    <property type="protein sequence ID" value="KAJ8119527.1"/>
    <property type="molecule type" value="Genomic_DNA"/>
</dbReference>
<dbReference type="Proteomes" id="UP001153332">
    <property type="component" value="Unassembled WGS sequence"/>
</dbReference>
<organism evidence="1 2">
    <name type="scientific">Lasiodiplodia mahajangana</name>
    <dbReference type="NCBI Taxonomy" id="1108764"/>
    <lineage>
        <taxon>Eukaryota</taxon>
        <taxon>Fungi</taxon>
        <taxon>Dikarya</taxon>
        <taxon>Ascomycota</taxon>
        <taxon>Pezizomycotina</taxon>
        <taxon>Dothideomycetes</taxon>
        <taxon>Dothideomycetes incertae sedis</taxon>
        <taxon>Botryosphaeriales</taxon>
        <taxon>Botryosphaeriaceae</taxon>
        <taxon>Lasiodiplodia</taxon>
    </lineage>
</organism>
<keyword evidence="2" id="KW-1185">Reference proteome</keyword>
<comment type="caution">
    <text evidence="1">The sequence shown here is derived from an EMBL/GenBank/DDBJ whole genome shotgun (WGS) entry which is preliminary data.</text>
</comment>
<name>A0ACC2IWC2_9PEZI</name>
<protein>
    <submittedName>
        <fullName evidence="1">Uncharacterized protein</fullName>
    </submittedName>
</protein>
<accession>A0ACC2IWC2</accession>
<sequence>MDGFLVRAPTGESPAISEPSLSNPELSQPQSGPNDEMKADLMKSRRFSTSPQLPTLTRMSGFGDDFFSSSRSDSSKNKVGDTNVPSINTAKQPSYTHRDASPDQHIVPTADKKLNPTEEGVMESDQPVSNSSRPQLVDALASADTNVSAPLERPMSLEDPAAGGTTRQSNIQDTNGSRVVGSDVEPNNKLLIEEIASLPSSIDTSKHIDVADEPGELNTAAGQHPTSIAPGTQAMGGHYPTAQSLPPLNMDNSIAQSPALLMAADKEQKTHTPSMTNPMAATVIADFSPTAPLNTSRAQAVKPDFDSPLTNQRKSTISTIETASPEKESDKLREEIIKSLSPAPISPGLGGLPDPNTGPDPGDLARESTYLAGVYDDYLSLSEEKSLQEVSQAAKKSAVMTPNQSTNSETKSAPEPQGSSVSQPVPAGPIQNPASESMTRLRRFSWQHDPEEVTMSPDEFKPTVSLLQQEESVHGQSGTDTVSNNKPRAASPVSDSLQAETGATGTISHQVSQVSSRAPEESLATFEPPSPISFVATRAPKPASDELNMARLSLADEKEKVLIGDVQSTTSSTSEQHPALTTAPELVDDGPSSPQHRFARF</sequence>
<reference evidence="1" key="1">
    <citation type="submission" date="2022-12" db="EMBL/GenBank/DDBJ databases">
        <title>Genome Sequence of Lasiodiplodia mahajangana.</title>
        <authorList>
            <person name="Buettner E."/>
        </authorList>
    </citation>
    <scope>NUCLEOTIDE SEQUENCE</scope>
    <source>
        <strain evidence="1">VT137</strain>
    </source>
</reference>
<evidence type="ECO:0000313" key="1">
    <source>
        <dbReference type="EMBL" id="KAJ8119527.1"/>
    </source>
</evidence>
<evidence type="ECO:0000313" key="2">
    <source>
        <dbReference type="Proteomes" id="UP001153332"/>
    </source>
</evidence>
<gene>
    <name evidence="1" type="ORF">O1611_g10594</name>
</gene>